<gene>
    <name evidence="1" type="ORF">AVEN_152707_1</name>
</gene>
<dbReference type="EMBL" id="BGPR01089643">
    <property type="protein sequence ID" value="GBM16120.1"/>
    <property type="molecule type" value="Genomic_DNA"/>
</dbReference>
<proteinExistence type="predicted"/>
<evidence type="ECO:0000313" key="2">
    <source>
        <dbReference type="Proteomes" id="UP000499080"/>
    </source>
</evidence>
<dbReference type="AlphaFoldDB" id="A0A4Y2DH46"/>
<evidence type="ECO:0000313" key="1">
    <source>
        <dbReference type="EMBL" id="GBM16120.1"/>
    </source>
</evidence>
<reference evidence="1 2" key="1">
    <citation type="journal article" date="2019" name="Sci. Rep.">
        <title>Orb-weaving spider Araneus ventricosus genome elucidates the spidroin gene catalogue.</title>
        <authorList>
            <person name="Kono N."/>
            <person name="Nakamura H."/>
            <person name="Ohtoshi R."/>
            <person name="Moran D.A.P."/>
            <person name="Shinohara A."/>
            <person name="Yoshida Y."/>
            <person name="Fujiwara M."/>
            <person name="Mori M."/>
            <person name="Tomita M."/>
            <person name="Arakawa K."/>
        </authorList>
    </citation>
    <scope>NUCLEOTIDE SEQUENCE [LARGE SCALE GENOMIC DNA]</scope>
</reference>
<organism evidence="1 2">
    <name type="scientific">Araneus ventricosus</name>
    <name type="common">Orbweaver spider</name>
    <name type="synonym">Epeira ventricosa</name>
    <dbReference type="NCBI Taxonomy" id="182803"/>
    <lineage>
        <taxon>Eukaryota</taxon>
        <taxon>Metazoa</taxon>
        <taxon>Ecdysozoa</taxon>
        <taxon>Arthropoda</taxon>
        <taxon>Chelicerata</taxon>
        <taxon>Arachnida</taxon>
        <taxon>Araneae</taxon>
        <taxon>Araneomorphae</taxon>
        <taxon>Entelegynae</taxon>
        <taxon>Araneoidea</taxon>
        <taxon>Araneidae</taxon>
        <taxon>Araneus</taxon>
    </lineage>
</organism>
<sequence>MLTLHYFSKILTNPNHPYFDYKQSRFLQRLQDSRPSVVPSFFTRAADFLHDFNLETAQLLANPVILLTPWIPHGLKFLNPFENYDKTNTASDIYLKLFTHHRPLRGTSSSDVTGFTTPRYPSVWPPFKFNLPSNFCF</sequence>
<dbReference type="OrthoDB" id="6497161at2759"/>
<comment type="caution">
    <text evidence="1">The sequence shown here is derived from an EMBL/GenBank/DDBJ whole genome shotgun (WGS) entry which is preliminary data.</text>
</comment>
<name>A0A4Y2DH46_ARAVE</name>
<dbReference type="Proteomes" id="UP000499080">
    <property type="component" value="Unassembled WGS sequence"/>
</dbReference>
<accession>A0A4Y2DH46</accession>
<keyword evidence="2" id="KW-1185">Reference proteome</keyword>
<protein>
    <submittedName>
        <fullName evidence="1">Uncharacterized protein</fullName>
    </submittedName>
</protein>